<organism evidence="2 3">
    <name type="scientific">Brachionus calyciflorus</name>
    <dbReference type="NCBI Taxonomy" id="104777"/>
    <lineage>
        <taxon>Eukaryota</taxon>
        <taxon>Metazoa</taxon>
        <taxon>Spiralia</taxon>
        <taxon>Gnathifera</taxon>
        <taxon>Rotifera</taxon>
        <taxon>Eurotatoria</taxon>
        <taxon>Monogononta</taxon>
        <taxon>Pseudotrocha</taxon>
        <taxon>Ploima</taxon>
        <taxon>Brachionidae</taxon>
        <taxon>Brachionus</taxon>
    </lineage>
</organism>
<sequence length="84" mass="9470">MLQIRTPFYKRNLFSNPNAITSSEAYITSNPRSRVGHHNDCFLASSDDYGTYEDISVEYPFLSSETLYLPMGGETCNPNPPRSS</sequence>
<feature type="domain" description="DUF4832" evidence="1">
    <location>
        <begin position="34"/>
        <end position="83"/>
    </location>
</feature>
<dbReference type="OrthoDB" id="6085154at2759"/>
<accession>A0A814PP66</accession>
<gene>
    <name evidence="2" type="ORF">OXX778_LOCUS21513</name>
</gene>
<evidence type="ECO:0000313" key="3">
    <source>
        <dbReference type="Proteomes" id="UP000663879"/>
    </source>
</evidence>
<dbReference type="Pfam" id="PF16116">
    <property type="entry name" value="DUF4832"/>
    <property type="match status" value="1"/>
</dbReference>
<evidence type="ECO:0000313" key="2">
    <source>
        <dbReference type="EMBL" id="CAF1108593.1"/>
    </source>
</evidence>
<dbReference type="InterPro" id="IPR032267">
    <property type="entry name" value="DUF4832"/>
</dbReference>
<name>A0A814PP66_9BILA</name>
<keyword evidence="3" id="KW-1185">Reference proteome</keyword>
<dbReference type="EMBL" id="CAJNOC010008020">
    <property type="protein sequence ID" value="CAF1108593.1"/>
    <property type="molecule type" value="Genomic_DNA"/>
</dbReference>
<dbReference type="Proteomes" id="UP000663879">
    <property type="component" value="Unassembled WGS sequence"/>
</dbReference>
<proteinExistence type="predicted"/>
<evidence type="ECO:0000259" key="1">
    <source>
        <dbReference type="Pfam" id="PF16116"/>
    </source>
</evidence>
<comment type="caution">
    <text evidence="2">The sequence shown here is derived from an EMBL/GenBank/DDBJ whole genome shotgun (WGS) entry which is preliminary data.</text>
</comment>
<protein>
    <recommendedName>
        <fullName evidence="1">DUF4832 domain-containing protein</fullName>
    </recommendedName>
</protein>
<reference evidence="2" key="1">
    <citation type="submission" date="2021-02" db="EMBL/GenBank/DDBJ databases">
        <authorList>
            <person name="Nowell W R."/>
        </authorList>
    </citation>
    <scope>NUCLEOTIDE SEQUENCE</scope>
    <source>
        <strain evidence="2">Ploen Becks lab</strain>
    </source>
</reference>
<dbReference type="AlphaFoldDB" id="A0A814PP66"/>